<dbReference type="EMBL" id="JBHSAY010000021">
    <property type="protein sequence ID" value="MFC4135447.1"/>
    <property type="molecule type" value="Genomic_DNA"/>
</dbReference>
<feature type="region of interest" description="Disordered" evidence="1">
    <location>
        <begin position="66"/>
        <end position="91"/>
    </location>
</feature>
<keyword evidence="3" id="KW-1185">Reference proteome</keyword>
<evidence type="ECO:0000313" key="2">
    <source>
        <dbReference type="EMBL" id="MFC4135447.1"/>
    </source>
</evidence>
<evidence type="ECO:0000256" key="1">
    <source>
        <dbReference type="SAM" id="MobiDB-lite"/>
    </source>
</evidence>
<organism evidence="2 3">
    <name type="scientific">Hamadaea flava</name>
    <dbReference type="NCBI Taxonomy" id="1742688"/>
    <lineage>
        <taxon>Bacteria</taxon>
        <taxon>Bacillati</taxon>
        <taxon>Actinomycetota</taxon>
        <taxon>Actinomycetes</taxon>
        <taxon>Micromonosporales</taxon>
        <taxon>Micromonosporaceae</taxon>
        <taxon>Hamadaea</taxon>
    </lineage>
</organism>
<comment type="caution">
    <text evidence="2">The sequence shown here is derived from an EMBL/GenBank/DDBJ whole genome shotgun (WGS) entry which is preliminary data.</text>
</comment>
<proteinExistence type="predicted"/>
<dbReference type="Proteomes" id="UP001595816">
    <property type="component" value="Unassembled WGS sequence"/>
</dbReference>
<accession>A0ABV8LYH8</accession>
<gene>
    <name evidence="2" type="ORF">ACFOZ4_32950</name>
</gene>
<dbReference type="Pfam" id="PF10944">
    <property type="entry name" value="DUF2630"/>
    <property type="match status" value="1"/>
</dbReference>
<name>A0ABV8LYH8_9ACTN</name>
<protein>
    <submittedName>
        <fullName evidence="2">DUF2630 family protein</fullName>
    </submittedName>
</protein>
<evidence type="ECO:0000313" key="3">
    <source>
        <dbReference type="Proteomes" id="UP001595816"/>
    </source>
</evidence>
<reference evidence="3" key="1">
    <citation type="journal article" date="2019" name="Int. J. Syst. Evol. Microbiol.">
        <title>The Global Catalogue of Microorganisms (GCM) 10K type strain sequencing project: providing services to taxonomists for standard genome sequencing and annotation.</title>
        <authorList>
            <consortium name="The Broad Institute Genomics Platform"/>
            <consortium name="The Broad Institute Genome Sequencing Center for Infectious Disease"/>
            <person name="Wu L."/>
            <person name="Ma J."/>
        </authorList>
    </citation>
    <scope>NUCLEOTIDE SEQUENCE [LARGE SCALE GENOMIC DNA]</scope>
    <source>
        <strain evidence="3">CGMCC 4.7289</strain>
    </source>
</reference>
<sequence>MSDQADKRRHLTDDQILKHINDLETEERELRSKLSSGQLNPETEQPRLAAIEVELDQFWDLLRQRRARAAAHQNPDDAEARSAAQVEGYLG</sequence>
<dbReference type="RefSeq" id="WP_253756300.1">
    <property type="nucleotide sequence ID" value="NZ_JAMZDZ010000001.1"/>
</dbReference>
<dbReference type="InterPro" id="IPR020311">
    <property type="entry name" value="Uncharacterised_Rv0898c"/>
</dbReference>